<dbReference type="AlphaFoldDB" id="A0A2S6GWK8"/>
<proteinExistence type="predicted"/>
<sequence length="191" mass="19425">MRAAGVTALSVGGLTVGASLFGLGFIGLIAAALLLSGGGMLLAFQPAGRILATIGAGIVIAGGLWVSVRAMTIMPNLLMTWIIVGLVSALVGAVVPVVLFRRGVTQGLASPPNRGFQPGYPPPGFPPPSGFPGPVPPQGFTPAYLQPGYAPQGFPPAGPQPGFPPQGFPAPGFPPQERSYVQDQPGQWPPR</sequence>
<keyword evidence="4" id="KW-1185">Reference proteome</keyword>
<dbReference type="EMBL" id="PTIX01000003">
    <property type="protein sequence ID" value="PPK69587.1"/>
    <property type="molecule type" value="Genomic_DNA"/>
</dbReference>
<evidence type="ECO:0000256" key="1">
    <source>
        <dbReference type="SAM" id="MobiDB-lite"/>
    </source>
</evidence>
<evidence type="ECO:0000256" key="2">
    <source>
        <dbReference type="SAM" id="Phobius"/>
    </source>
</evidence>
<keyword evidence="2" id="KW-0472">Membrane</keyword>
<feature type="transmembrane region" description="Helical" evidence="2">
    <location>
        <begin position="20"/>
        <end position="43"/>
    </location>
</feature>
<dbReference type="Proteomes" id="UP000239203">
    <property type="component" value="Unassembled WGS sequence"/>
</dbReference>
<protein>
    <submittedName>
        <fullName evidence="3">Uncharacterized protein</fullName>
    </submittedName>
</protein>
<feature type="transmembrane region" description="Helical" evidence="2">
    <location>
        <begin position="50"/>
        <end position="72"/>
    </location>
</feature>
<accession>A0A2S6GWK8</accession>
<feature type="transmembrane region" description="Helical" evidence="2">
    <location>
        <begin position="78"/>
        <end position="100"/>
    </location>
</feature>
<feature type="region of interest" description="Disordered" evidence="1">
    <location>
        <begin position="110"/>
        <end position="191"/>
    </location>
</feature>
<keyword evidence="2" id="KW-0812">Transmembrane</keyword>
<dbReference type="RefSeq" id="WP_104478018.1">
    <property type="nucleotide sequence ID" value="NZ_CP154825.1"/>
</dbReference>
<feature type="compositionally biased region" description="Low complexity" evidence="1">
    <location>
        <begin position="140"/>
        <end position="152"/>
    </location>
</feature>
<feature type="compositionally biased region" description="Pro residues" evidence="1">
    <location>
        <begin position="119"/>
        <end position="139"/>
    </location>
</feature>
<organism evidence="3 4">
    <name type="scientific">Actinokineospora auranticolor</name>
    <dbReference type="NCBI Taxonomy" id="155976"/>
    <lineage>
        <taxon>Bacteria</taxon>
        <taxon>Bacillati</taxon>
        <taxon>Actinomycetota</taxon>
        <taxon>Actinomycetes</taxon>
        <taxon>Pseudonocardiales</taxon>
        <taxon>Pseudonocardiaceae</taxon>
        <taxon>Actinokineospora</taxon>
    </lineage>
</organism>
<feature type="compositionally biased region" description="Pro residues" evidence="1">
    <location>
        <begin position="153"/>
        <end position="174"/>
    </location>
</feature>
<keyword evidence="2" id="KW-1133">Transmembrane helix</keyword>
<name>A0A2S6GWK8_9PSEU</name>
<gene>
    <name evidence="3" type="ORF">CLV40_103197</name>
</gene>
<evidence type="ECO:0000313" key="4">
    <source>
        <dbReference type="Proteomes" id="UP000239203"/>
    </source>
</evidence>
<comment type="caution">
    <text evidence="3">The sequence shown here is derived from an EMBL/GenBank/DDBJ whole genome shotgun (WGS) entry which is preliminary data.</text>
</comment>
<evidence type="ECO:0000313" key="3">
    <source>
        <dbReference type="EMBL" id="PPK69587.1"/>
    </source>
</evidence>
<reference evidence="3 4" key="1">
    <citation type="submission" date="2018-02" db="EMBL/GenBank/DDBJ databases">
        <title>Genomic Encyclopedia of Archaeal and Bacterial Type Strains, Phase II (KMG-II): from individual species to whole genera.</title>
        <authorList>
            <person name="Goeker M."/>
        </authorList>
    </citation>
    <scope>NUCLEOTIDE SEQUENCE [LARGE SCALE GENOMIC DNA]</scope>
    <source>
        <strain evidence="3 4">YU 961-1</strain>
    </source>
</reference>